<dbReference type="EMBL" id="BNJG01000002">
    <property type="protein sequence ID" value="GHO57868.1"/>
    <property type="molecule type" value="Genomic_DNA"/>
</dbReference>
<organism evidence="1 2">
    <name type="scientific">Ktedonobacter robiniae</name>
    <dbReference type="NCBI Taxonomy" id="2778365"/>
    <lineage>
        <taxon>Bacteria</taxon>
        <taxon>Bacillati</taxon>
        <taxon>Chloroflexota</taxon>
        <taxon>Ktedonobacteria</taxon>
        <taxon>Ktedonobacterales</taxon>
        <taxon>Ktedonobacteraceae</taxon>
        <taxon>Ktedonobacter</taxon>
    </lineage>
</organism>
<sequence>MPTASCPKCDIVFSAPTESIHDILRVLTKNDDEGELRELSGPAQTSAVIIRAIGKYETPCQLGPPGSPLTRFSIAKNSQGTIIETSYLQSFQTAGSCEDCQGLKNLSPRGWGIG</sequence>
<proteinExistence type="predicted"/>
<evidence type="ECO:0000313" key="1">
    <source>
        <dbReference type="EMBL" id="GHO57868.1"/>
    </source>
</evidence>
<name>A0ABQ3UYK2_9CHLR</name>
<accession>A0ABQ3UYK2</accession>
<protein>
    <submittedName>
        <fullName evidence="1">Uncharacterized protein</fullName>
    </submittedName>
</protein>
<keyword evidence="2" id="KW-1185">Reference proteome</keyword>
<comment type="caution">
    <text evidence="1">The sequence shown here is derived from an EMBL/GenBank/DDBJ whole genome shotgun (WGS) entry which is preliminary data.</text>
</comment>
<reference evidence="1 2" key="1">
    <citation type="journal article" date="2021" name="Int. J. Syst. Evol. Microbiol.">
        <title>Reticulibacter mediterranei gen. nov., sp. nov., within the new family Reticulibacteraceae fam. nov., and Ktedonospora formicarum gen. nov., sp. nov., Ktedonobacter robiniae sp. nov., Dictyobacter formicarum sp. nov. and Dictyobacter arantiisoli sp. nov., belonging to the class Ktedonobacteria.</title>
        <authorList>
            <person name="Yabe S."/>
            <person name="Zheng Y."/>
            <person name="Wang C.M."/>
            <person name="Sakai Y."/>
            <person name="Abe K."/>
            <person name="Yokota A."/>
            <person name="Donadio S."/>
            <person name="Cavaletti L."/>
            <person name="Monciardini P."/>
        </authorList>
    </citation>
    <scope>NUCLEOTIDE SEQUENCE [LARGE SCALE GENOMIC DNA]</scope>
    <source>
        <strain evidence="1 2">SOSP1-30</strain>
    </source>
</reference>
<evidence type="ECO:0000313" key="2">
    <source>
        <dbReference type="Proteomes" id="UP000654345"/>
    </source>
</evidence>
<gene>
    <name evidence="1" type="ORF">KSB_63430</name>
</gene>
<dbReference type="Proteomes" id="UP000654345">
    <property type="component" value="Unassembled WGS sequence"/>
</dbReference>